<organism evidence="2">
    <name type="scientific">marine sediment metagenome</name>
    <dbReference type="NCBI Taxonomy" id="412755"/>
    <lineage>
        <taxon>unclassified sequences</taxon>
        <taxon>metagenomes</taxon>
        <taxon>ecological metagenomes</taxon>
    </lineage>
</organism>
<reference evidence="2" key="1">
    <citation type="journal article" date="2015" name="Nature">
        <title>Complex archaea that bridge the gap between prokaryotes and eukaryotes.</title>
        <authorList>
            <person name="Spang A."/>
            <person name="Saw J.H."/>
            <person name="Jorgensen S.L."/>
            <person name="Zaremba-Niedzwiedzka K."/>
            <person name="Martijn J."/>
            <person name="Lind A.E."/>
            <person name="van Eijk R."/>
            <person name="Schleper C."/>
            <person name="Guy L."/>
            <person name="Ettema T.J."/>
        </authorList>
    </citation>
    <scope>NUCLEOTIDE SEQUENCE</scope>
</reference>
<name>A0A0F9TAR3_9ZZZZ</name>
<feature type="transmembrane region" description="Helical" evidence="1">
    <location>
        <begin position="1045"/>
        <end position="1065"/>
    </location>
</feature>
<evidence type="ECO:0000256" key="1">
    <source>
        <dbReference type="SAM" id="Phobius"/>
    </source>
</evidence>
<evidence type="ECO:0000313" key="2">
    <source>
        <dbReference type="EMBL" id="KKN78280.1"/>
    </source>
</evidence>
<dbReference type="AlphaFoldDB" id="A0A0F9TAR3"/>
<comment type="caution">
    <text evidence="2">The sequence shown here is derived from an EMBL/GenBank/DDBJ whole genome shotgun (WGS) entry which is preliminary data.</text>
</comment>
<keyword evidence="1" id="KW-0472">Membrane</keyword>
<evidence type="ECO:0008006" key="3">
    <source>
        <dbReference type="Google" id="ProtNLM"/>
    </source>
</evidence>
<protein>
    <recommendedName>
        <fullName evidence="3">Large polyvalent protein associated domain-containing protein</fullName>
    </recommendedName>
</protein>
<proteinExistence type="predicted"/>
<dbReference type="EMBL" id="LAZR01000265">
    <property type="protein sequence ID" value="KKN78280.1"/>
    <property type="molecule type" value="Genomic_DNA"/>
</dbReference>
<sequence length="1158" mass="129635">MLQQVIKEPDQFTKDLIAKRQKQRSQLQPDAFTQELIAKRAKAQPDQFTRNLISERAKENNETGFWRRAGQRAIFSGLSLVKGVREVFEPPEKLGEAIKEALPSSAIEAQEEQKKAFERLRSKAKPEEAKGWKDIAADIVGEVPSFFVAGGLSKKLTQNIANNLLRRGSRGALTSFVFDISQDHKISPEQAVAFAGIDALLIPGAKKTFDILKQVKQLKNLKVTAQIPKSADDLFGAAEGLVPTELDRLGLAAKTAERELAESKRLLKKPVVTKPSKVATKGREELEEFAGIGPPKEKRAFVIESENVFNEKTSSFDNIRTVKIPDHVTNPIDNYKMISHSPGRNQTYLSEMHADIVEGLERVGNRLTDKELNAIVKGAYSDKTGQVLMQQLEKVPNEVKNDLFKNLREMGYSNQQLDEFAKTIKFADKAIPEVVKDATEVVSPELKTLQGQFFATLKRKGISTESQEYKALLEEGLGINDLKFKGKTAVGETQMRDMIRRVNSLSVDDVPQDRLTKLINGEMPVILGEDLGNQSSSSFRVARVIFNKGLTSVETMMRRTGPIGNQIAERILKFKAWKDRTTQQDLSVIKQAFKKFNNKETREFIKSYETDTVDFSKPKFKDAYDLLRPVLHEKGLKAEELGFKIRSTSGKGVRPFTLKENYWPHVFDFDITKATKGRERLIKHWMKKNGVTRGEAMAELDKLAKLRNSNLDPNLEFERAFNAGGWLGDPTFEGFTKRKAIRGLSRYVDGANRRLGEATFFDAEGKRVFGEGWKSFNELVNMVGDRDKQNLLVKGLEAVRGLNSSEVENTFLGALRNYQIVQKLFFATIPNAFQNAITTIPKVQGLGFTRGVKAVIKGGFDAFANPNFARLEVGAAVNQTLKDITGMSSRGFSGRLANIFLKINGFSAVEARNNIVAASMGRVYINEAFKVVTKKQATGTFIGKRLTDRLIFNAKKELKLFGISEDAIKRGSLASDEIAEASWRMARLTQFRGGAFDIPLYANGPLGKLAFQFKTFAFNINKLAWHNFGKPAMKFMSTGGKEGTLLPLTTFLGASLLSGEVIAYIRSELIWGRKRPEEAWKRILDDLFWAGSFGLWYDIYQSHFWGGAAKSALGPTFGDIFDAEKALRSEKAGKEFLRKQIPIIGQTPIGKETKRRTF</sequence>
<gene>
    <name evidence="2" type="ORF">LCGC14_0351390</name>
</gene>
<accession>A0A0F9TAR3</accession>
<keyword evidence="1" id="KW-0812">Transmembrane</keyword>
<keyword evidence="1" id="KW-1133">Transmembrane helix</keyword>